<reference evidence="1" key="1">
    <citation type="submission" date="2019-09" db="EMBL/GenBank/DDBJ databases">
        <authorList>
            <person name="Zhang L."/>
        </authorList>
    </citation>
    <scope>NUCLEOTIDE SEQUENCE</scope>
</reference>
<sequence length="107" mass="12484">MDELRILDTSCIRMEGSYKDLSKSLKFLRWWQCTLKSLPIIDFDVMNIVVIDLTESIIEEFLGPSVTNTWFFCLLHSQEKNYSQTFSQLKVLILKNCKNLKSTLDLG</sequence>
<dbReference type="AlphaFoldDB" id="A0A5K0ZCC6"/>
<dbReference type="EMBL" id="LR721778">
    <property type="protein sequence ID" value="VVV87105.1"/>
    <property type="molecule type" value="Genomic_DNA"/>
</dbReference>
<protein>
    <submittedName>
        <fullName evidence="1">Uncharacterized protein</fullName>
    </submittedName>
</protein>
<evidence type="ECO:0000313" key="1">
    <source>
        <dbReference type="EMBL" id="VVV87105.1"/>
    </source>
</evidence>
<organism evidence="1">
    <name type="scientific">Nymphaea colorata</name>
    <name type="common">pocket water lily</name>
    <dbReference type="NCBI Taxonomy" id="210225"/>
    <lineage>
        <taxon>Eukaryota</taxon>
        <taxon>Viridiplantae</taxon>
        <taxon>Streptophyta</taxon>
        <taxon>Embryophyta</taxon>
        <taxon>Tracheophyta</taxon>
        <taxon>Spermatophyta</taxon>
        <taxon>Magnoliopsida</taxon>
        <taxon>Nymphaeales</taxon>
        <taxon>Nymphaeaceae</taxon>
        <taxon>Nymphaea</taxon>
    </lineage>
</organism>
<name>A0A5K0ZCC6_9MAGN</name>
<proteinExistence type="predicted"/>
<gene>
    <name evidence="1" type="ORF">NYM_LOCUS10456</name>
</gene>
<accession>A0A5K0ZCC6</accession>
<dbReference type="Gramene" id="NC13G0307540.1">
    <property type="protein sequence ID" value="NC13G0307540.1:cds"/>
    <property type="gene ID" value="NC13G0307540"/>
</dbReference>